<dbReference type="EMBL" id="BK015927">
    <property type="protein sequence ID" value="DAF85465.1"/>
    <property type="molecule type" value="Genomic_DNA"/>
</dbReference>
<sequence>MIYILEEIKKELINHPDKLKDVLEHFRYCNVAIHSKYMSFGRDEQSSKKSIVIHLENNNYLYVIDYARNIRKDIFAYIIEQRHVTFNDVLGEIKFVLGIADYYDFFDRQGIFGGFYEKIRKRKSNKVNVYDESLLDSYVKSGNLRFLADNISLQAQQYFEIGYDIESQGITIPIRNQIGQLMGVKERFNYDVAIGDMKYFYSIPCAMSQTLYGYSQNYEFLVDNTIYIFEAEKSVMQCYSYGIRNCVALGSGSISAQQIKMLLELNPKKIVFMHDTGYKLEYIMRNIDMVKNYSRFLDIELGFWNYFGREYEDKVSPSDMGKEQMRNILANEITMIGDEDDEDEL</sequence>
<organism evidence="1">
    <name type="scientific">Siphoviridae sp. ct5jB2</name>
    <dbReference type="NCBI Taxonomy" id="2825337"/>
    <lineage>
        <taxon>Viruses</taxon>
        <taxon>Duplodnaviria</taxon>
        <taxon>Heunggongvirae</taxon>
        <taxon>Uroviricota</taxon>
        <taxon>Caudoviricetes</taxon>
    </lineage>
</organism>
<reference evidence="1" key="1">
    <citation type="journal article" date="2021" name="Proc. Natl. Acad. Sci. U.S.A.">
        <title>A Catalog of Tens of Thousands of Viruses from Human Metagenomes Reveals Hidden Associations with Chronic Diseases.</title>
        <authorList>
            <person name="Tisza M.J."/>
            <person name="Buck C.B."/>
        </authorList>
    </citation>
    <scope>NUCLEOTIDE SEQUENCE</scope>
    <source>
        <strain evidence="1">Ct5jB2</strain>
    </source>
</reference>
<protein>
    <submittedName>
        <fullName evidence="1">DNA primase</fullName>
    </submittedName>
</protein>
<dbReference type="SUPFAM" id="SSF56731">
    <property type="entry name" value="DNA primase core"/>
    <property type="match status" value="1"/>
</dbReference>
<name>A0A8S5TTD0_9CAUD</name>
<proteinExistence type="predicted"/>
<dbReference type="Gene3D" id="3.40.1360.10">
    <property type="match status" value="1"/>
</dbReference>
<accession>A0A8S5TTD0</accession>
<evidence type="ECO:0000313" key="1">
    <source>
        <dbReference type="EMBL" id="DAF85465.1"/>
    </source>
</evidence>